<name>A0A8J6JIQ0_9FIRM</name>
<dbReference type="InterPro" id="IPR036366">
    <property type="entry name" value="PGBDSf"/>
</dbReference>
<dbReference type="Gene3D" id="1.10.101.10">
    <property type="entry name" value="PGBD-like superfamily/PGBD"/>
    <property type="match status" value="1"/>
</dbReference>
<sequence>MLPERLLIGQPIRSLQTMLREISFVYTDLPRLIPDGVFEEETRRAVVSFQQLFNLPATGTVDNDTWDAVVVVYRQTLKVTSRPGPCAVYPANTYTVEPGDSTIHMYVIQSMFKSLSHVLDGIRVPVVDGRHTGVSVENALWLQRRGGLEETGIFDMRTWDLLARLYCTYITRNPKVH</sequence>
<dbReference type="InterPro" id="IPR002477">
    <property type="entry name" value="Peptidoglycan-bd-like"/>
</dbReference>
<evidence type="ECO:0000313" key="2">
    <source>
        <dbReference type="EMBL" id="MBC5735954.1"/>
    </source>
</evidence>
<keyword evidence="3" id="KW-1185">Reference proteome</keyword>
<protein>
    <submittedName>
        <fullName evidence="2">Peptidoglycan-binding protein</fullName>
    </submittedName>
</protein>
<dbReference type="EMBL" id="JACOPQ010000002">
    <property type="protein sequence ID" value="MBC5735954.1"/>
    <property type="molecule type" value="Genomic_DNA"/>
</dbReference>
<proteinExistence type="predicted"/>
<organism evidence="2 3">
    <name type="scientific">Lawsonibacter faecis</name>
    <dbReference type="NCBI Taxonomy" id="2763052"/>
    <lineage>
        <taxon>Bacteria</taxon>
        <taxon>Bacillati</taxon>
        <taxon>Bacillota</taxon>
        <taxon>Clostridia</taxon>
        <taxon>Eubacteriales</taxon>
        <taxon>Oscillospiraceae</taxon>
        <taxon>Lawsonibacter</taxon>
    </lineage>
</organism>
<evidence type="ECO:0000259" key="1">
    <source>
        <dbReference type="Pfam" id="PF01471"/>
    </source>
</evidence>
<reference evidence="2" key="1">
    <citation type="submission" date="2020-08" db="EMBL/GenBank/DDBJ databases">
        <title>Genome public.</title>
        <authorList>
            <person name="Liu C."/>
            <person name="Sun Q."/>
        </authorList>
    </citation>
    <scope>NUCLEOTIDE SEQUENCE</scope>
    <source>
        <strain evidence="2">NSJ-52</strain>
    </source>
</reference>
<dbReference type="SUPFAM" id="SSF47090">
    <property type="entry name" value="PGBD-like"/>
    <property type="match status" value="2"/>
</dbReference>
<dbReference type="Proteomes" id="UP000607645">
    <property type="component" value="Unassembled WGS sequence"/>
</dbReference>
<accession>A0A8J6JIQ0</accession>
<dbReference type="AlphaFoldDB" id="A0A8J6JIQ0"/>
<gene>
    <name evidence="2" type="ORF">H8S62_02860</name>
</gene>
<comment type="caution">
    <text evidence="2">The sequence shown here is derived from an EMBL/GenBank/DDBJ whole genome shotgun (WGS) entry which is preliminary data.</text>
</comment>
<dbReference type="InterPro" id="IPR036365">
    <property type="entry name" value="PGBD-like_sf"/>
</dbReference>
<dbReference type="Pfam" id="PF01471">
    <property type="entry name" value="PG_binding_1"/>
    <property type="match status" value="1"/>
</dbReference>
<dbReference type="RefSeq" id="WP_155146262.1">
    <property type="nucleotide sequence ID" value="NZ_JACOPQ010000002.1"/>
</dbReference>
<feature type="domain" description="Peptidoglycan binding-like" evidence="1">
    <location>
        <begin position="9"/>
        <end position="68"/>
    </location>
</feature>
<evidence type="ECO:0000313" key="3">
    <source>
        <dbReference type="Proteomes" id="UP000607645"/>
    </source>
</evidence>